<dbReference type="KEGG" id="fox:FOXG_20965"/>
<reference evidence="1" key="1">
    <citation type="submission" date="2007-04" db="EMBL/GenBank/DDBJ databases">
        <authorList>
            <consortium name="The Broad Institute Genome Sequencing Platform"/>
            <person name="Birren B."/>
            <person name="Lander E."/>
            <person name="Galagan J."/>
            <person name="Nusbaum C."/>
            <person name="Devon K."/>
            <person name="Ma L.-J."/>
            <person name="Jaffe D."/>
            <person name="Butler J."/>
            <person name="Alvarez P."/>
            <person name="Gnerre S."/>
            <person name="Grabherr M."/>
            <person name="Kleber M."/>
            <person name="Mauceli E."/>
            <person name="Brockman W."/>
            <person name="MacCallum I.A."/>
            <person name="Young S."/>
            <person name="LaButti K."/>
            <person name="DeCaprio D."/>
            <person name="Crawford M."/>
            <person name="Koehrsen M."/>
            <person name="Engels R."/>
            <person name="Montgomery P."/>
            <person name="Pearson M."/>
            <person name="Howarth C."/>
            <person name="Larson L."/>
            <person name="White J."/>
            <person name="O'Leary S."/>
            <person name="Kodira C."/>
            <person name="Zeng Q."/>
            <person name="Yandava C."/>
            <person name="Alvarado L."/>
            <person name="Kistler C."/>
            <person name="Shim W.-B."/>
            <person name="Kang S."/>
            <person name="Woloshuk C."/>
        </authorList>
    </citation>
    <scope>NUCLEOTIDE SEQUENCE</scope>
    <source>
        <strain evidence="1">4287</strain>
    </source>
</reference>
<proteinExistence type="predicted"/>
<evidence type="ECO:0000313" key="1">
    <source>
        <dbReference type="EMBL" id="KNB13887.1"/>
    </source>
</evidence>
<dbReference type="GeneID" id="28961671"/>
<gene>
    <name evidence="1" type="ORF">FOXG_20965</name>
</gene>
<evidence type="ECO:0000313" key="2">
    <source>
        <dbReference type="Proteomes" id="UP000009097"/>
    </source>
</evidence>
<dbReference type="VEuPathDB" id="FungiDB:FOXG_20965"/>
<dbReference type="EMBL" id="DS231713">
    <property type="protein sequence ID" value="KNB13887.1"/>
    <property type="molecule type" value="Genomic_DNA"/>
</dbReference>
<dbReference type="AlphaFoldDB" id="A0A0J9WS94"/>
<accession>A0A0J9WS94</accession>
<sequence>MSPRHNCNVINDDKNDKFHVDMEDHNGIFGDDSCDFSIYSDDTNDDAVLEVRKLFDSAHSFTVKLLKKGVPDEEIHDELQKHLESRIILLLHRERIYGYHN</sequence>
<dbReference type="Proteomes" id="UP000009097">
    <property type="component" value="Unassembled WGS sequence"/>
</dbReference>
<name>A0A0J9WS94_FUSO4</name>
<organism evidence="1 2">
    <name type="scientific">Fusarium oxysporum f. sp. lycopersici (strain 4287 / CBS 123668 / FGSC 9935 / NRRL 34936)</name>
    <name type="common">Fusarium vascular wilt of tomato</name>
    <dbReference type="NCBI Taxonomy" id="426428"/>
    <lineage>
        <taxon>Eukaryota</taxon>
        <taxon>Fungi</taxon>
        <taxon>Dikarya</taxon>
        <taxon>Ascomycota</taxon>
        <taxon>Pezizomycotina</taxon>
        <taxon>Sordariomycetes</taxon>
        <taxon>Hypocreomycetidae</taxon>
        <taxon>Hypocreales</taxon>
        <taxon>Nectriaceae</taxon>
        <taxon>Fusarium</taxon>
        <taxon>Fusarium oxysporum species complex</taxon>
    </lineage>
</organism>
<protein>
    <submittedName>
        <fullName evidence="1">Uncharacterized protein</fullName>
    </submittedName>
</protein>
<reference evidence="1" key="2">
    <citation type="journal article" date="2010" name="Nature">
        <title>Comparative genomics reveals mobile pathogenicity chromosomes in Fusarium.</title>
        <authorList>
            <person name="Ma L.J."/>
            <person name="van der Does H.C."/>
            <person name="Borkovich K.A."/>
            <person name="Coleman J.J."/>
            <person name="Daboussi M.J."/>
            <person name="Di Pietro A."/>
            <person name="Dufresne M."/>
            <person name="Freitag M."/>
            <person name="Grabherr M."/>
            <person name="Henrissat B."/>
            <person name="Houterman P.M."/>
            <person name="Kang S."/>
            <person name="Shim W.B."/>
            <person name="Woloshuk C."/>
            <person name="Xie X."/>
            <person name="Xu J.R."/>
            <person name="Antoniw J."/>
            <person name="Baker S.E."/>
            <person name="Bluhm B.H."/>
            <person name="Breakspear A."/>
            <person name="Brown D.W."/>
            <person name="Butchko R.A."/>
            <person name="Chapman S."/>
            <person name="Coulson R."/>
            <person name="Coutinho P.M."/>
            <person name="Danchin E.G."/>
            <person name="Diener A."/>
            <person name="Gale L.R."/>
            <person name="Gardiner D.M."/>
            <person name="Goff S."/>
            <person name="Hammond-Kosack K.E."/>
            <person name="Hilburn K."/>
            <person name="Hua-Van A."/>
            <person name="Jonkers W."/>
            <person name="Kazan K."/>
            <person name="Kodira C.D."/>
            <person name="Koehrsen M."/>
            <person name="Kumar L."/>
            <person name="Lee Y.H."/>
            <person name="Li L."/>
            <person name="Manners J.M."/>
            <person name="Miranda-Saavedra D."/>
            <person name="Mukherjee M."/>
            <person name="Park G."/>
            <person name="Park J."/>
            <person name="Park S.Y."/>
            <person name="Proctor R.H."/>
            <person name="Regev A."/>
            <person name="Ruiz-Roldan M.C."/>
            <person name="Sain D."/>
            <person name="Sakthikumar S."/>
            <person name="Sykes S."/>
            <person name="Schwartz D.C."/>
            <person name="Turgeon B.G."/>
            <person name="Wapinski I."/>
            <person name="Yoder O."/>
            <person name="Young S."/>
            <person name="Zeng Q."/>
            <person name="Zhou S."/>
            <person name="Galagan J."/>
            <person name="Cuomo C.A."/>
            <person name="Kistler H.C."/>
            <person name="Rep M."/>
        </authorList>
    </citation>
    <scope>NUCLEOTIDE SEQUENCE [LARGE SCALE GENOMIC DNA]</scope>
    <source>
        <strain evidence="1">4287</strain>
    </source>
</reference>
<dbReference type="RefSeq" id="XP_018251932.1">
    <property type="nucleotide sequence ID" value="XM_018401293.1"/>
</dbReference>